<reference evidence="12 13" key="1">
    <citation type="submission" date="2024-10" db="EMBL/GenBank/DDBJ databases">
        <title>The Natural Products Discovery Center: Release of the First 8490 Sequenced Strains for Exploring Actinobacteria Biosynthetic Diversity.</title>
        <authorList>
            <person name="Kalkreuter E."/>
            <person name="Kautsar S.A."/>
            <person name="Yang D."/>
            <person name="Bader C.D."/>
            <person name="Teijaro C.N."/>
            <person name="Fluegel L."/>
            <person name="Davis C.M."/>
            <person name="Simpson J.R."/>
            <person name="Lauterbach L."/>
            <person name="Steele A.D."/>
            <person name="Gui C."/>
            <person name="Meng S."/>
            <person name="Li G."/>
            <person name="Viehrig K."/>
            <person name="Ye F."/>
            <person name="Su P."/>
            <person name="Kiefer A.F."/>
            <person name="Nichols A."/>
            <person name="Cepeda A.J."/>
            <person name="Yan W."/>
            <person name="Fan B."/>
            <person name="Jiang Y."/>
            <person name="Adhikari A."/>
            <person name="Zheng C.-J."/>
            <person name="Schuster L."/>
            <person name="Cowan T.M."/>
            <person name="Smanski M.J."/>
            <person name="Chevrette M.G."/>
            <person name="De Carvalho L.P.S."/>
            <person name="Shen B."/>
        </authorList>
    </citation>
    <scope>NUCLEOTIDE SEQUENCE [LARGE SCALE GENOMIC DNA]</scope>
    <source>
        <strain evidence="12 13">NPDC005497</strain>
    </source>
</reference>
<dbReference type="Proteomes" id="UP001601422">
    <property type="component" value="Unassembled WGS sequence"/>
</dbReference>
<dbReference type="PANTHER" id="PTHR24421">
    <property type="entry name" value="NITRATE/NITRITE SENSOR PROTEIN NARX-RELATED"/>
    <property type="match status" value="1"/>
</dbReference>
<evidence type="ECO:0000256" key="10">
    <source>
        <dbReference type="SAM" id="Phobius"/>
    </source>
</evidence>
<keyword evidence="4" id="KW-0808">Transferase</keyword>
<dbReference type="Pfam" id="PF07730">
    <property type="entry name" value="HisKA_3"/>
    <property type="match status" value="1"/>
</dbReference>
<feature type="transmembrane region" description="Helical" evidence="10">
    <location>
        <begin position="110"/>
        <end position="128"/>
    </location>
</feature>
<keyword evidence="6 12" id="KW-0418">Kinase</keyword>
<dbReference type="InterPro" id="IPR011712">
    <property type="entry name" value="Sig_transdc_His_kin_sub3_dim/P"/>
</dbReference>
<evidence type="ECO:0000256" key="1">
    <source>
        <dbReference type="ARBA" id="ARBA00000085"/>
    </source>
</evidence>
<keyword evidence="10" id="KW-0812">Transmembrane</keyword>
<keyword evidence="3" id="KW-0597">Phosphoprotein</keyword>
<comment type="caution">
    <text evidence="12">The sequence shown here is derived from an EMBL/GenBank/DDBJ whole genome shotgun (WGS) entry which is preliminary data.</text>
</comment>
<dbReference type="InterPro" id="IPR036890">
    <property type="entry name" value="HATPase_C_sf"/>
</dbReference>
<protein>
    <recommendedName>
        <fullName evidence="2">histidine kinase</fullName>
        <ecNumber evidence="2">2.7.13.3</ecNumber>
    </recommendedName>
</protein>
<evidence type="ECO:0000256" key="5">
    <source>
        <dbReference type="ARBA" id="ARBA00022741"/>
    </source>
</evidence>
<keyword evidence="10" id="KW-1133">Transmembrane helix</keyword>
<evidence type="ECO:0000256" key="6">
    <source>
        <dbReference type="ARBA" id="ARBA00022777"/>
    </source>
</evidence>
<keyword evidence="10" id="KW-0472">Membrane</keyword>
<name>A0ABW6N7L8_9ACTN</name>
<feature type="domain" description="Signal transduction histidine kinase subgroup 3 dimerisation and phosphoacceptor" evidence="11">
    <location>
        <begin position="207"/>
        <end position="272"/>
    </location>
</feature>
<evidence type="ECO:0000313" key="12">
    <source>
        <dbReference type="EMBL" id="MFF0008412.1"/>
    </source>
</evidence>
<evidence type="ECO:0000256" key="3">
    <source>
        <dbReference type="ARBA" id="ARBA00022553"/>
    </source>
</evidence>
<accession>A0ABW6N7L8</accession>
<feature type="coiled-coil region" evidence="9">
    <location>
        <begin position="168"/>
        <end position="206"/>
    </location>
</feature>
<sequence>MTATGEDHVTARGGPWWWARRRSAVFDASLAVVSALECALEGIPFARDAGIPVAAGVVFGLLAGSVLLVRRRWPVAVVLVSIAITPAEMGFLMGVVGLYTLAAAELPRRIIGSLAGMSLVGTLIVTFVKTRQDMSRGDLDIGDWFVPFAAITMSLGFTAPPVLLGLYVGARRRLMESLRERADSLERELQLLAERAEERAEWARNEERTRIAREMHDVVAHRVSLMVVHAAALQAVARKDPEKAVRNAALVGDMGRQALTELREMLGVLRSGGDGSPRGLSAPVSASTSAPTAASVPLAAVGVAAAAAASRAADDDGPSLAEIEDLVGQSAAAGMVVALSVEGDVRSYAPLVEQTAYRVVQEALTNVHKHAAGAKTYVRLAHRVSEIAMQVENEPAEEAASSAGLPSGGNGLVGMRERVSALGGVFVSGPTDAGGFRVSAVIPAS</sequence>
<feature type="transmembrane region" description="Helical" evidence="10">
    <location>
        <begin position="148"/>
        <end position="170"/>
    </location>
</feature>
<dbReference type="RefSeq" id="WP_361945973.1">
    <property type="nucleotide sequence ID" value="NZ_JBEXVS010000010.1"/>
</dbReference>
<evidence type="ECO:0000313" key="13">
    <source>
        <dbReference type="Proteomes" id="UP001601422"/>
    </source>
</evidence>
<keyword evidence="9" id="KW-0175">Coiled coil</keyword>
<feature type="transmembrane region" description="Helical" evidence="10">
    <location>
        <begin position="75"/>
        <end position="98"/>
    </location>
</feature>
<organism evidence="12 13">
    <name type="scientific">Streptomyces tibetensis</name>
    <dbReference type="NCBI Taxonomy" id="2382123"/>
    <lineage>
        <taxon>Bacteria</taxon>
        <taxon>Bacillati</taxon>
        <taxon>Actinomycetota</taxon>
        <taxon>Actinomycetes</taxon>
        <taxon>Kitasatosporales</taxon>
        <taxon>Streptomycetaceae</taxon>
        <taxon>Streptomyces</taxon>
    </lineage>
</organism>
<evidence type="ECO:0000256" key="4">
    <source>
        <dbReference type="ARBA" id="ARBA00022679"/>
    </source>
</evidence>
<evidence type="ECO:0000256" key="7">
    <source>
        <dbReference type="ARBA" id="ARBA00022840"/>
    </source>
</evidence>
<dbReference type="SUPFAM" id="SSF55874">
    <property type="entry name" value="ATPase domain of HSP90 chaperone/DNA topoisomerase II/histidine kinase"/>
    <property type="match status" value="1"/>
</dbReference>
<comment type="catalytic activity">
    <reaction evidence="1">
        <text>ATP + protein L-histidine = ADP + protein N-phospho-L-histidine.</text>
        <dbReference type="EC" id="2.7.13.3"/>
    </reaction>
</comment>
<proteinExistence type="predicted"/>
<evidence type="ECO:0000256" key="8">
    <source>
        <dbReference type="ARBA" id="ARBA00023012"/>
    </source>
</evidence>
<keyword evidence="5" id="KW-0547">Nucleotide-binding</keyword>
<keyword evidence="8" id="KW-0902">Two-component regulatory system</keyword>
<feature type="transmembrane region" description="Helical" evidence="10">
    <location>
        <begin position="49"/>
        <end position="69"/>
    </location>
</feature>
<dbReference type="EMBL" id="JBIAJP010000013">
    <property type="protein sequence ID" value="MFF0008412.1"/>
    <property type="molecule type" value="Genomic_DNA"/>
</dbReference>
<gene>
    <name evidence="12" type="ORF">ACFYQT_33935</name>
</gene>
<dbReference type="Gene3D" id="3.30.565.10">
    <property type="entry name" value="Histidine kinase-like ATPase, C-terminal domain"/>
    <property type="match status" value="1"/>
</dbReference>
<dbReference type="CDD" id="cd16917">
    <property type="entry name" value="HATPase_UhpB-NarQ-NarX-like"/>
    <property type="match status" value="1"/>
</dbReference>
<dbReference type="InterPro" id="IPR050482">
    <property type="entry name" value="Sensor_HK_TwoCompSys"/>
</dbReference>
<evidence type="ECO:0000256" key="9">
    <source>
        <dbReference type="SAM" id="Coils"/>
    </source>
</evidence>
<keyword evidence="13" id="KW-1185">Reference proteome</keyword>
<dbReference type="PANTHER" id="PTHR24421:SF10">
    <property type="entry name" value="NITRATE_NITRITE SENSOR PROTEIN NARQ"/>
    <property type="match status" value="1"/>
</dbReference>
<evidence type="ECO:0000259" key="11">
    <source>
        <dbReference type="Pfam" id="PF07730"/>
    </source>
</evidence>
<evidence type="ECO:0000256" key="2">
    <source>
        <dbReference type="ARBA" id="ARBA00012438"/>
    </source>
</evidence>
<dbReference type="EC" id="2.7.13.3" evidence="2"/>
<keyword evidence="7" id="KW-0067">ATP-binding</keyword>
<dbReference type="Gene3D" id="1.20.5.1930">
    <property type="match status" value="1"/>
</dbReference>
<dbReference type="GO" id="GO:0016301">
    <property type="term" value="F:kinase activity"/>
    <property type="evidence" value="ECO:0007669"/>
    <property type="project" value="UniProtKB-KW"/>
</dbReference>